<gene>
    <name evidence="9" type="ORF">A1O9_01797</name>
</gene>
<dbReference type="InterPro" id="IPR050546">
    <property type="entry name" value="Glycosyl_Hydrlase_16"/>
</dbReference>
<feature type="region of interest" description="Disordered" evidence="6">
    <location>
        <begin position="512"/>
        <end position="560"/>
    </location>
</feature>
<dbReference type="GeneID" id="25276743"/>
<dbReference type="Pfam" id="PF26113">
    <property type="entry name" value="GH16_XgeA"/>
    <property type="match status" value="1"/>
</dbReference>
<keyword evidence="4" id="KW-0378">Hydrolase</keyword>
<protein>
    <recommendedName>
        <fullName evidence="3">endo-1,3(4)-beta-glucanase</fullName>
        <ecNumber evidence="3">3.2.1.6</ecNumber>
    </recommendedName>
</protein>
<feature type="domain" description="GH16" evidence="8">
    <location>
        <begin position="26"/>
        <end position="316"/>
    </location>
</feature>
<reference evidence="9 10" key="1">
    <citation type="submission" date="2013-03" db="EMBL/GenBank/DDBJ databases">
        <title>The Genome Sequence of Exophiala aquamarina CBS 119918.</title>
        <authorList>
            <consortium name="The Broad Institute Genomics Platform"/>
            <person name="Cuomo C."/>
            <person name="de Hoog S."/>
            <person name="Gorbushina A."/>
            <person name="Walker B."/>
            <person name="Young S.K."/>
            <person name="Zeng Q."/>
            <person name="Gargeya S."/>
            <person name="Fitzgerald M."/>
            <person name="Haas B."/>
            <person name="Abouelleil A."/>
            <person name="Allen A.W."/>
            <person name="Alvarado L."/>
            <person name="Arachchi H.M."/>
            <person name="Berlin A.M."/>
            <person name="Chapman S.B."/>
            <person name="Gainer-Dewar J."/>
            <person name="Goldberg J."/>
            <person name="Griggs A."/>
            <person name="Gujja S."/>
            <person name="Hansen M."/>
            <person name="Howarth C."/>
            <person name="Imamovic A."/>
            <person name="Ireland A."/>
            <person name="Larimer J."/>
            <person name="McCowan C."/>
            <person name="Murphy C."/>
            <person name="Pearson M."/>
            <person name="Poon T.W."/>
            <person name="Priest M."/>
            <person name="Roberts A."/>
            <person name="Saif S."/>
            <person name="Shea T."/>
            <person name="Sisk P."/>
            <person name="Sykes S."/>
            <person name="Wortman J."/>
            <person name="Nusbaum C."/>
            <person name="Birren B."/>
        </authorList>
    </citation>
    <scope>NUCLEOTIDE SEQUENCE [LARGE SCALE GENOMIC DNA]</scope>
    <source>
        <strain evidence="9 10">CBS 119918</strain>
    </source>
</reference>
<feature type="compositionally biased region" description="Gly residues" evidence="6">
    <location>
        <begin position="411"/>
        <end position="426"/>
    </location>
</feature>
<evidence type="ECO:0000256" key="7">
    <source>
        <dbReference type="SAM" id="SignalP"/>
    </source>
</evidence>
<dbReference type="EMBL" id="AMGV01000001">
    <property type="protein sequence ID" value="KEF63819.1"/>
    <property type="molecule type" value="Genomic_DNA"/>
</dbReference>
<feature type="compositionally biased region" description="Basic and acidic residues" evidence="6">
    <location>
        <begin position="514"/>
        <end position="535"/>
    </location>
</feature>
<evidence type="ECO:0000256" key="3">
    <source>
        <dbReference type="ARBA" id="ARBA00012599"/>
    </source>
</evidence>
<dbReference type="SUPFAM" id="SSF49899">
    <property type="entry name" value="Concanavalin A-like lectins/glucanases"/>
    <property type="match status" value="1"/>
</dbReference>
<dbReference type="AlphaFoldDB" id="A0A072PUT2"/>
<dbReference type="RefSeq" id="XP_013266409.1">
    <property type="nucleotide sequence ID" value="XM_013410955.1"/>
</dbReference>
<feature type="region of interest" description="Disordered" evidence="6">
    <location>
        <begin position="354"/>
        <end position="427"/>
    </location>
</feature>
<sequence length="560" mass="59323">MLPSSILIPLAGLIPLSAAGDSAAGDSAAGYILQDDYSVDKFFSMFEFFTSVMRFLSMNSRKSGTVFSQDAKSRKQDRDPTNGYVTYVGQSAAQAAGLVNTNNNAVYMGVDYTNIASAPGRQSVRLTSKKSYTHGLIILDLAHMPGGLCGTWPAFWTVGPNWPKGGEIDIIEGVNSQLSNSMALHTVQGCSISNNGLFSGTISTPNCDVNAPGQPNNAGCQILMSNSASYGTGFNQGQGGVYATEWTSDHISIWFFPRGATPADIYSASPEPGNWGPPAASFAGGCDIDSLFSSHQIVFDTTFCGDWAANVWSTDPVCNAKAPTCEAFVQNNPAAFKDAFWSVNSLKVFQSAEGGSIPPHTNPSHVPSAPTVGQSVPAMSFHATSGPNGQPSGFPYSAPADSEVPPSTGFSRGGNGRFTKTWGGGSWDEKTNIDAGFRSAITSAAQVGDSDGATDENVHYVTVTALTLEDFPTREDVPVGQGDDSNVNNKREVVVEKKEIPLSPVELGAPVEARTSKRETKSDMEKRVADKADHLHLHRRGRRHSLFGGLTGAGTTEEKM</sequence>
<comment type="catalytic activity">
    <reaction evidence="1">
        <text>Endohydrolysis of (1-&gt;3)- or (1-&gt;4)-linkages in beta-D-glucans when the glucose residue whose reducing group is involved in the linkage to be hydrolyzed is itself substituted at C-3.</text>
        <dbReference type="EC" id="3.2.1.6"/>
    </reaction>
</comment>
<dbReference type="HOGENOM" id="CLU_016972_4_3_1"/>
<feature type="compositionally biased region" description="Polar residues" evidence="6">
    <location>
        <begin position="382"/>
        <end position="391"/>
    </location>
</feature>
<dbReference type="FunFam" id="2.60.120.200:FF:000114">
    <property type="entry name" value="Probable endo-1,3(4)-beta-glucanase NFIA_089530"/>
    <property type="match status" value="1"/>
</dbReference>
<dbReference type="Gene3D" id="2.60.120.200">
    <property type="match status" value="1"/>
</dbReference>
<evidence type="ECO:0000256" key="4">
    <source>
        <dbReference type="ARBA" id="ARBA00022801"/>
    </source>
</evidence>
<dbReference type="PROSITE" id="PS51762">
    <property type="entry name" value="GH16_2"/>
    <property type="match status" value="1"/>
</dbReference>
<dbReference type="InterPro" id="IPR000757">
    <property type="entry name" value="Beta-glucanase-like"/>
</dbReference>
<dbReference type="InterPro" id="IPR013320">
    <property type="entry name" value="ConA-like_dom_sf"/>
</dbReference>
<organism evidence="9 10">
    <name type="scientific">Exophiala aquamarina CBS 119918</name>
    <dbReference type="NCBI Taxonomy" id="1182545"/>
    <lineage>
        <taxon>Eukaryota</taxon>
        <taxon>Fungi</taxon>
        <taxon>Dikarya</taxon>
        <taxon>Ascomycota</taxon>
        <taxon>Pezizomycotina</taxon>
        <taxon>Eurotiomycetes</taxon>
        <taxon>Chaetothyriomycetidae</taxon>
        <taxon>Chaetothyriales</taxon>
        <taxon>Herpotrichiellaceae</taxon>
        <taxon>Exophiala</taxon>
    </lineage>
</organism>
<dbReference type="VEuPathDB" id="FungiDB:A1O9_01797"/>
<evidence type="ECO:0000256" key="1">
    <source>
        <dbReference type="ARBA" id="ARBA00000124"/>
    </source>
</evidence>
<feature type="chain" id="PRO_5001681888" description="endo-1,3(4)-beta-glucanase" evidence="7">
    <location>
        <begin position="20"/>
        <end position="560"/>
    </location>
</feature>
<evidence type="ECO:0000256" key="5">
    <source>
        <dbReference type="ARBA" id="ARBA00023295"/>
    </source>
</evidence>
<evidence type="ECO:0000259" key="8">
    <source>
        <dbReference type="PROSITE" id="PS51762"/>
    </source>
</evidence>
<comment type="similarity">
    <text evidence="2">Belongs to the glycosyl hydrolase 16 family.</text>
</comment>
<dbReference type="GO" id="GO:0009251">
    <property type="term" value="P:glucan catabolic process"/>
    <property type="evidence" value="ECO:0007669"/>
    <property type="project" value="TreeGrafter"/>
</dbReference>
<evidence type="ECO:0000313" key="9">
    <source>
        <dbReference type="EMBL" id="KEF63819.1"/>
    </source>
</evidence>
<keyword evidence="7" id="KW-0732">Signal</keyword>
<dbReference type="EC" id="3.2.1.6" evidence="3"/>
<feature type="compositionally biased region" description="Basic residues" evidence="6">
    <location>
        <begin position="536"/>
        <end position="545"/>
    </location>
</feature>
<dbReference type="OrthoDB" id="192832at2759"/>
<evidence type="ECO:0000256" key="2">
    <source>
        <dbReference type="ARBA" id="ARBA00006865"/>
    </source>
</evidence>
<dbReference type="GO" id="GO:0052861">
    <property type="term" value="F:endo-1,3(4)-beta-glucanase activity"/>
    <property type="evidence" value="ECO:0007669"/>
    <property type="project" value="UniProtKB-EC"/>
</dbReference>
<accession>A0A072PUT2</accession>
<feature type="signal peptide" evidence="7">
    <location>
        <begin position="1"/>
        <end position="19"/>
    </location>
</feature>
<dbReference type="CDD" id="cd02181">
    <property type="entry name" value="GH16_fungal_Lam16A_glucanase"/>
    <property type="match status" value="1"/>
</dbReference>
<dbReference type="PANTHER" id="PTHR10963:SF24">
    <property type="entry name" value="GLYCOSIDASE C21B10.07-RELATED"/>
    <property type="match status" value="1"/>
</dbReference>
<keyword evidence="5" id="KW-0326">Glycosidase</keyword>
<dbReference type="PANTHER" id="PTHR10963">
    <property type="entry name" value="GLYCOSYL HYDROLASE-RELATED"/>
    <property type="match status" value="1"/>
</dbReference>
<name>A0A072PUT2_9EURO</name>
<comment type="caution">
    <text evidence="9">The sequence shown here is derived from an EMBL/GenBank/DDBJ whole genome shotgun (WGS) entry which is preliminary data.</text>
</comment>
<proteinExistence type="inferred from homology"/>
<evidence type="ECO:0000256" key="6">
    <source>
        <dbReference type="SAM" id="MobiDB-lite"/>
    </source>
</evidence>
<dbReference type="STRING" id="1182545.A0A072PUT2"/>
<keyword evidence="10" id="KW-1185">Reference proteome</keyword>
<evidence type="ECO:0000313" key="10">
    <source>
        <dbReference type="Proteomes" id="UP000027920"/>
    </source>
</evidence>
<dbReference type="Proteomes" id="UP000027920">
    <property type="component" value="Unassembled WGS sequence"/>
</dbReference>